<evidence type="ECO:0000256" key="4">
    <source>
        <dbReference type="ARBA" id="ARBA00022692"/>
    </source>
</evidence>
<feature type="transmembrane region" description="Helical" evidence="8">
    <location>
        <begin position="12"/>
        <end position="33"/>
    </location>
</feature>
<name>A0A7J6UU87_THATH</name>
<evidence type="ECO:0000256" key="1">
    <source>
        <dbReference type="ARBA" id="ARBA00004141"/>
    </source>
</evidence>
<organism evidence="9 10">
    <name type="scientific">Thalictrum thalictroides</name>
    <name type="common">Rue-anemone</name>
    <name type="synonym">Anemone thalictroides</name>
    <dbReference type="NCBI Taxonomy" id="46969"/>
    <lineage>
        <taxon>Eukaryota</taxon>
        <taxon>Viridiplantae</taxon>
        <taxon>Streptophyta</taxon>
        <taxon>Embryophyta</taxon>
        <taxon>Tracheophyta</taxon>
        <taxon>Spermatophyta</taxon>
        <taxon>Magnoliopsida</taxon>
        <taxon>Ranunculales</taxon>
        <taxon>Ranunculaceae</taxon>
        <taxon>Thalictroideae</taxon>
        <taxon>Thalictrum</taxon>
    </lineage>
</organism>
<dbReference type="InterPro" id="IPR004698">
    <property type="entry name" value="Zn/Fe_permease_fun/pln"/>
</dbReference>
<comment type="subcellular location">
    <subcellularLocation>
        <location evidence="1 8">Membrane</location>
        <topology evidence="1 8">Multi-pass membrane protein</topology>
    </subcellularLocation>
</comment>
<dbReference type="Pfam" id="PF02535">
    <property type="entry name" value="Zip"/>
    <property type="match status" value="1"/>
</dbReference>
<proteinExistence type="inferred from homology"/>
<comment type="similarity">
    <text evidence="2 8">Belongs to the ZIP transporter (TC 2.A.5) family.</text>
</comment>
<evidence type="ECO:0000313" key="9">
    <source>
        <dbReference type="EMBL" id="KAF5175812.1"/>
    </source>
</evidence>
<keyword evidence="6 8" id="KW-0406">Ion transport</keyword>
<feature type="transmembrane region" description="Helical" evidence="8">
    <location>
        <begin position="45"/>
        <end position="67"/>
    </location>
</feature>
<dbReference type="OrthoDB" id="448280at2759"/>
<gene>
    <name evidence="9" type="ORF">FRX31_034599</name>
</gene>
<protein>
    <submittedName>
        <fullName evidence="9">Zinc transporter</fullName>
    </submittedName>
</protein>
<dbReference type="GO" id="GO:0005385">
    <property type="term" value="F:zinc ion transmembrane transporter activity"/>
    <property type="evidence" value="ECO:0007669"/>
    <property type="project" value="InterPro"/>
</dbReference>
<keyword evidence="7 8" id="KW-0472">Membrane</keyword>
<evidence type="ECO:0000256" key="3">
    <source>
        <dbReference type="ARBA" id="ARBA00022448"/>
    </source>
</evidence>
<evidence type="ECO:0000313" key="10">
    <source>
        <dbReference type="Proteomes" id="UP000554482"/>
    </source>
</evidence>
<evidence type="ECO:0000256" key="7">
    <source>
        <dbReference type="ARBA" id="ARBA00023136"/>
    </source>
</evidence>
<reference evidence="9 10" key="1">
    <citation type="submission" date="2020-06" db="EMBL/GenBank/DDBJ databases">
        <title>Transcriptomic and genomic resources for Thalictrum thalictroides and T. hernandezii: Facilitating candidate gene discovery in an emerging model plant lineage.</title>
        <authorList>
            <person name="Arias T."/>
            <person name="Riano-Pachon D.M."/>
            <person name="Di Stilio V.S."/>
        </authorList>
    </citation>
    <scope>NUCLEOTIDE SEQUENCE [LARGE SCALE GENOMIC DNA]</scope>
    <source>
        <strain evidence="10">cv. WT478/WT964</strain>
        <tissue evidence="9">Leaves</tissue>
    </source>
</reference>
<dbReference type="PANTHER" id="PTHR11040:SF26">
    <property type="entry name" value="ZINC TRANSPORTER 6, CHLOROPLASTIC"/>
    <property type="match status" value="1"/>
</dbReference>
<feature type="transmembrane region" description="Helical" evidence="8">
    <location>
        <begin position="160"/>
        <end position="180"/>
    </location>
</feature>
<dbReference type="GO" id="GO:0005886">
    <property type="term" value="C:plasma membrane"/>
    <property type="evidence" value="ECO:0007669"/>
    <property type="project" value="TreeGrafter"/>
</dbReference>
<evidence type="ECO:0000256" key="8">
    <source>
        <dbReference type="RuleBase" id="RU362088"/>
    </source>
</evidence>
<keyword evidence="4 8" id="KW-0812">Transmembrane</keyword>
<sequence>MTDSLVATHLKLISILVIFVTSVIGIFLPVLLARRFQGKSIYDKVTLVIKCFAAGVILSTSLVHVLPDAFNALSDSRVASFHPWKDFPFTGLGTLFGVLLALLVDITATSHVDHRPSSYKPVETRDELENKKWPVEMSLEVSCDDEKSVDELMKLNKQKLVSQVLEIGIIFHSVIIGVTLGMSQNWCSIRPLAAALAFHQFFEGMGLGGCIAQAGFNLGTTMYMCFMFAVTTPMGIIFGMILFSVTGYDDNSPNALIMEGLLGSISSGILMYMALVDLIAVDFFHNKLMSSEQWMKQGCYIALVVGSVSMSVLALLE</sequence>
<dbReference type="Proteomes" id="UP000554482">
    <property type="component" value="Unassembled WGS sequence"/>
</dbReference>
<keyword evidence="3 8" id="KW-0813">Transport</keyword>
<comment type="caution">
    <text evidence="9">The sequence shown here is derived from an EMBL/GenBank/DDBJ whole genome shotgun (WGS) entry which is preliminary data.</text>
</comment>
<accession>A0A7J6UU87</accession>
<feature type="transmembrane region" description="Helical" evidence="8">
    <location>
        <begin position="87"/>
        <end position="108"/>
    </location>
</feature>
<dbReference type="EMBL" id="JABWDY010043544">
    <property type="protein sequence ID" value="KAF5175812.1"/>
    <property type="molecule type" value="Genomic_DNA"/>
</dbReference>
<feature type="transmembrane region" description="Helical" evidence="8">
    <location>
        <begin position="265"/>
        <end position="285"/>
    </location>
</feature>
<dbReference type="NCBIfam" id="TIGR00820">
    <property type="entry name" value="zip"/>
    <property type="match status" value="1"/>
</dbReference>
<evidence type="ECO:0000256" key="6">
    <source>
        <dbReference type="ARBA" id="ARBA00023065"/>
    </source>
</evidence>
<keyword evidence="5 8" id="KW-1133">Transmembrane helix</keyword>
<evidence type="ECO:0000256" key="2">
    <source>
        <dbReference type="ARBA" id="ARBA00006939"/>
    </source>
</evidence>
<keyword evidence="10" id="KW-1185">Reference proteome</keyword>
<feature type="transmembrane region" description="Helical" evidence="8">
    <location>
        <begin position="192"/>
        <end position="211"/>
    </location>
</feature>
<evidence type="ECO:0000256" key="5">
    <source>
        <dbReference type="ARBA" id="ARBA00022989"/>
    </source>
</evidence>
<feature type="transmembrane region" description="Helical" evidence="8">
    <location>
        <begin position="223"/>
        <end position="245"/>
    </location>
</feature>
<dbReference type="AlphaFoldDB" id="A0A7J6UU87"/>
<dbReference type="InterPro" id="IPR003689">
    <property type="entry name" value="ZIP"/>
</dbReference>
<feature type="transmembrane region" description="Helical" evidence="8">
    <location>
        <begin position="297"/>
        <end position="316"/>
    </location>
</feature>
<dbReference type="PANTHER" id="PTHR11040">
    <property type="entry name" value="ZINC/IRON TRANSPORTER"/>
    <property type="match status" value="1"/>
</dbReference>